<keyword evidence="3" id="KW-1185">Reference proteome</keyword>
<name>A0A7I8VLS9_9ANNE</name>
<feature type="chain" id="PRO_5029873748" evidence="1">
    <location>
        <begin position="23"/>
        <end position="345"/>
    </location>
</feature>
<comment type="caution">
    <text evidence="2">The sequence shown here is derived from an EMBL/GenBank/DDBJ whole genome shotgun (WGS) entry which is preliminary data.</text>
</comment>
<organism evidence="2 3">
    <name type="scientific">Dimorphilus gyrociliatus</name>
    <dbReference type="NCBI Taxonomy" id="2664684"/>
    <lineage>
        <taxon>Eukaryota</taxon>
        <taxon>Metazoa</taxon>
        <taxon>Spiralia</taxon>
        <taxon>Lophotrochozoa</taxon>
        <taxon>Annelida</taxon>
        <taxon>Polychaeta</taxon>
        <taxon>Polychaeta incertae sedis</taxon>
        <taxon>Dinophilidae</taxon>
        <taxon>Dimorphilus</taxon>
    </lineage>
</organism>
<evidence type="ECO:0000313" key="2">
    <source>
        <dbReference type="EMBL" id="CAD5115530.1"/>
    </source>
</evidence>
<feature type="signal peptide" evidence="1">
    <location>
        <begin position="1"/>
        <end position="22"/>
    </location>
</feature>
<keyword evidence="1" id="KW-0732">Signal</keyword>
<protein>
    <submittedName>
        <fullName evidence="2">DgyrCDS4498</fullName>
    </submittedName>
</protein>
<proteinExistence type="predicted"/>
<dbReference type="AlphaFoldDB" id="A0A7I8VLS9"/>
<evidence type="ECO:0000256" key="1">
    <source>
        <dbReference type="SAM" id="SignalP"/>
    </source>
</evidence>
<reference evidence="2 3" key="1">
    <citation type="submission" date="2020-08" db="EMBL/GenBank/DDBJ databases">
        <authorList>
            <person name="Hejnol A."/>
        </authorList>
    </citation>
    <scope>NUCLEOTIDE SEQUENCE [LARGE SCALE GENOMIC DNA]</scope>
</reference>
<accession>A0A7I8VLS9</accession>
<dbReference type="EMBL" id="CAJFCJ010000006">
    <property type="protein sequence ID" value="CAD5115530.1"/>
    <property type="molecule type" value="Genomic_DNA"/>
</dbReference>
<evidence type="ECO:0000313" key="3">
    <source>
        <dbReference type="Proteomes" id="UP000549394"/>
    </source>
</evidence>
<sequence length="345" mass="37802">MSFHSSELVAISFVLGLACCYGALPNVQHEFFTIPEGSSGELRFSKGIVPNAANAFACTLSVNNPAQLTLSAPAVVSPLGSEVIVIATAVADGIVEGPHFVEITLACKGAKKVFHQYISDPRPDAIEGDPHFIQSVKDIATGKIHRVCYDVKGVAGDRIEIYKDKKSNSAIEGVLMDDYYMHIIRVSAEGCNVEITPKEVRLNKRIVFDWTSDPKRMSIERNNACMVRKAGNTVEVVGLSKELFGGVNYIVKRSDHEVTGHFLDVNVEGLVNYANSEGLLGVVGNNKFKFYKSVQGDDNISRGTVVVNGYFTTAREIQREGLSCWLMDTENVVYPRPISNFIFSK</sequence>
<dbReference type="Proteomes" id="UP000549394">
    <property type="component" value="Unassembled WGS sequence"/>
</dbReference>
<gene>
    <name evidence="2" type="ORF">DGYR_LOCUS4260</name>
</gene>